<dbReference type="Proteomes" id="UP001151002">
    <property type="component" value="Unassembled WGS sequence"/>
</dbReference>
<organism evidence="2 3">
    <name type="scientific">Paractinoplanes pyxinae</name>
    <dbReference type="NCBI Taxonomy" id="2997416"/>
    <lineage>
        <taxon>Bacteria</taxon>
        <taxon>Bacillati</taxon>
        <taxon>Actinomycetota</taxon>
        <taxon>Actinomycetes</taxon>
        <taxon>Micromonosporales</taxon>
        <taxon>Micromonosporaceae</taxon>
        <taxon>Paractinoplanes</taxon>
    </lineage>
</organism>
<dbReference type="EMBL" id="JAPNTZ010000018">
    <property type="protein sequence ID" value="MCY1144117.1"/>
    <property type="molecule type" value="Genomic_DNA"/>
</dbReference>
<keyword evidence="3" id="KW-1185">Reference proteome</keyword>
<reference evidence="2" key="1">
    <citation type="submission" date="2022-11" db="EMBL/GenBank/DDBJ databases">
        <authorList>
            <person name="Somphong A."/>
            <person name="Phongsopitanun W."/>
        </authorList>
    </citation>
    <scope>NUCLEOTIDE SEQUENCE</scope>
    <source>
        <strain evidence="2">Pm04-4</strain>
    </source>
</reference>
<name>A0ABT4BDP5_9ACTN</name>
<dbReference type="RefSeq" id="WP_267568671.1">
    <property type="nucleotide sequence ID" value="NZ_JAPNTZ010000018.1"/>
</dbReference>
<evidence type="ECO:0000313" key="2">
    <source>
        <dbReference type="EMBL" id="MCY1144117.1"/>
    </source>
</evidence>
<evidence type="ECO:0000256" key="1">
    <source>
        <dbReference type="SAM" id="MobiDB-lite"/>
    </source>
</evidence>
<accession>A0ABT4BDP5</accession>
<dbReference type="NCBIfam" id="NF041721">
    <property type="entry name" value="phane_AmcA_1"/>
    <property type="match status" value="1"/>
</dbReference>
<sequence>MTIVQQLTSIDASVLERLGRGPSDSAPAPVDGAKFDNRPTWDNTKPQFDNRPSWDNWNNKR</sequence>
<comment type="caution">
    <text evidence="2">The sequence shown here is derived from an EMBL/GenBank/DDBJ whole genome shotgun (WGS) entry which is preliminary data.</text>
</comment>
<gene>
    <name evidence="2" type="ORF">OWR29_39495</name>
</gene>
<evidence type="ECO:0000313" key="3">
    <source>
        <dbReference type="Proteomes" id="UP001151002"/>
    </source>
</evidence>
<protein>
    <submittedName>
        <fullName evidence="2">Uncharacterized protein</fullName>
    </submittedName>
</protein>
<proteinExistence type="predicted"/>
<feature type="region of interest" description="Disordered" evidence="1">
    <location>
        <begin position="18"/>
        <end position="61"/>
    </location>
</feature>